<dbReference type="RefSeq" id="WP_011324162.1">
    <property type="nucleotide sequence ID" value="NC_007426.1"/>
</dbReference>
<reference evidence="2 3" key="1">
    <citation type="journal article" date="2005" name="Genome Res.">
        <title>Living with two extremes: conclusions from the genome sequence of Natronomonas pharaonis.</title>
        <authorList>
            <person name="Falb M."/>
            <person name="Pfeiffer F."/>
            <person name="Palm P."/>
            <person name="Rodewald K."/>
            <person name="Hickmann V."/>
            <person name="Tittor J."/>
            <person name="Oesterhelt D."/>
        </authorList>
    </citation>
    <scope>NUCLEOTIDE SEQUENCE [LARGE SCALE GENOMIC DNA]</scope>
    <source>
        <strain evidence="3">ATCC 35678 / DSM 2160 / CIP 103997 / JCM 8858 / NBRC 14720 / NCIMB 2260 / Gabara</strain>
    </source>
</reference>
<dbReference type="Gene3D" id="3.10.20.30">
    <property type="match status" value="1"/>
</dbReference>
<dbReference type="Pfam" id="PF00111">
    <property type="entry name" value="Fer2"/>
    <property type="match status" value="1"/>
</dbReference>
<dbReference type="eggNOG" id="arCOG02987">
    <property type="taxonomic scope" value="Archaea"/>
</dbReference>
<dbReference type="Proteomes" id="UP000002698">
    <property type="component" value="Chromosome"/>
</dbReference>
<dbReference type="EnsemblBacteria" id="CAI50550">
    <property type="protein sequence ID" value="CAI50550"/>
    <property type="gene ID" value="NP_4918A"/>
</dbReference>
<dbReference type="InterPro" id="IPR012675">
    <property type="entry name" value="Beta-grasp_dom_sf"/>
</dbReference>
<dbReference type="OrthoDB" id="180223at2157"/>
<dbReference type="InterPro" id="IPR036010">
    <property type="entry name" value="2Fe-2S_ferredoxin-like_sf"/>
</dbReference>
<evidence type="ECO:0000259" key="1">
    <source>
        <dbReference type="PROSITE" id="PS51085"/>
    </source>
</evidence>
<dbReference type="PROSITE" id="PS51085">
    <property type="entry name" value="2FE2S_FER_2"/>
    <property type="match status" value="1"/>
</dbReference>
<evidence type="ECO:0000313" key="2">
    <source>
        <dbReference type="EMBL" id="CAI50550.1"/>
    </source>
</evidence>
<dbReference type="EMBL" id="CR936257">
    <property type="protein sequence ID" value="CAI50550.1"/>
    <property type="molecule type" value="Genomic_DNA"/>
</dbReference>
<dbReference type="GO" id="GO:0051536">
    <property type="term" value="F:iron-sulfur cluster binding"/>
    <property type="evidence" value="ECO:0007669"/>
    <property type="project" value="InterPro"/>
</dbReference>
<dbReference type="InterPro" id="IPR001041">
    <property type="entry name" value="2Fe-2S_ferredoxin-type"/>
</dbReference>
<feature type="domain" description="2Fe-2S ferredoxin-type" evidence="1">
    <location>
        <begin position="2"/>
        <end position="99"/>
    </location>
</feature>
<organism evidence="2 3">
    <name type="scientific">Natronomonas pharaonis (strain ATCC 35678 / DSM 2160 / CIP 103997 / JCM 8858 / NBRC 14720 / NCIMB 2260 / Gabara)</name>
    <name type="common">Halobacterium pharaonis</name>
    <dbReference type="NCBI Taxonomy" id="348780"/>
    <lineage>
        <taxon>Archaea</taxon>
        <taxon>Methanobacteriati</taxon>
        <taxon>Methanobacteriota</taxon>
        <taxon>Stenosarchaea group</taxon>
        <taxon>Halobacteria</taxon>
        <taxon>Halobacteriales</taxon>
        <taxon>Natronomonadaceae</taxon>
        <taxon>Natronomonas</taxon>
    </lineage>
</organism>
<proteinExistence type="predicted"/>
<name>A0A1U7EZ23_NATPD</name>
<dbReference type="GeneID" id="3702704"/>
<protein>
    <submittedName>
        <fullName evidence="2">Ferredoxin (2Fe-2S)</fullName>
    </submittedName>
</protein>
<dbReference type="STRING" id="348780.NP_4918A"/>
<dbReference type="SUPFAM" id="SSF54292">
    <property type="entry name" value="2Fe-2S ferredoxin-like"/>
    <property type="match status" value="1"/>
</dbReference>
<dbReference type="HOGENOM" id="CLU_082632_10_2_2"/>
<accession>A0A1U7EZ23</accession>
<gene>
    <name evidence="2" type="primary">ferA4</name>
    <name evidence="2" type="ordered locus">NP_4918A</name>
</gene>
<keyword evidence="3" id="KW-1185">Reference proteome</keyword>
<dbReference type="CDD" id="cd00207">
    <property type="entry name" value="fer2"/>
    <property type="match status" value="1"/>
</dbReference>
<dbReference type="AlphaFoldDB" id="A0A1U7EZ23"/>
<sequence>MPTVTAFGREIECEEGAILRDILLNAGLSPHNGRSDLLNCRGLGTCGTCAVEIDGAVSNIGRRERSRLAVPPHDPESGLRLACQTRVLGDVTVTKYPGFWGQHTRCESE</sequence>
<evidence type="ECO:0000313" key="3">
    <source>
        <dbReference type="Proteomes" id="UP000002698"/>
    </source>
</evidence>
<dbReference type="KEGG" id="nph:NP_4918A"/>